<dbReference type="PANTHER" id="PTHR48033">
    <property type="entry name" value="RNA-BINDING (RRM/RBD/RNP MOTIFS) FAMILY PROTEIN"/>
    <property type="match status" value="1"/>
</dbReference>
<reference evidence="5" key="2">
    <citation type="journal article" date="2024" name="Plant">
        <title>Genomic evolution and insights into agronomic trait innovations of Sesamum species.</title>
        <authorList>
            <person name="Miao H."/>
            <person name="Wang L."/>
            <person name="Qu L."/>
            <person name="Liu H."/>
            <person name="Sun Y."/>
            <person name="Le M."/>
            <person name="Wang Q."/>
            <person name="Wei S."/>
            <person name="Zheng Y."/>
            <person name="Lin W."/>
            <person name="Duan Y."/>
            <person name="Cao H."/>
            <person name="Xiong S."/>
            <person name="Wang X."/>
            <person name="Wei L."/>
            <person name="Li C."/>
            <person name="Ma Q."/>
            <person name="Ju M."/>
            <person name="Zhao R."/>
            <person name="Li G."/>
            <person name="Mu C."/>
            <person name="Tian Q."/>
            <person name="Mei H."/>
            <person name="Zhang T."/>
            <person name="Gao T."/>
            <person name="Zhang H."/>
        </authorList>
    </citation>
    <scope>NUCLEOTIDE SEQUENCE</scope>
    <source>
        <strain evidence="5">G02</strain>
    </source>
</reference>
<dbReference type="AlphaFoldDB" id="A0AAW2P485"/>
<dbReference type="PANTHER" id="PTHR48033:SF5">
    <property type="entry name" value="RRM DOMAIN-CONTAINING PROTEIN"/>
    <property type="match status" value="1"/>
</dbReference>
<dbReference type="GO" id="GO:0010468">
    <property type="term" value="P:regulation of gene expression"/>
    <property type="evidence" value="ECO:0007669"/>
    <property type="project" value="TreeGrafter"/>
</dbReference>
<organism evidence="5">
    <name type="scientific">Sesamum radiatum</name>
    <name type="common">Black benniseed</name>
    <dbReference type="NCBI Taxonomy" id="300843"/>
    <lineage>
        <taxon>Eukaryota</taxon>
        <taxon>Viridiplantae</taxon>
        <taxon>Streptophyta</taxon>
        <taxon>Embryophyta</taxon>
        <taxon>Tracheophyta</taxon>
        <taxon>Spermatophyta</taxon>
        <taxon>Magnoliopsida</taxon>
        <taxon>eudicotyledons</taxon>
        <taxon>Gunneridae</taxon>
        <taxon>Pentapetalae</taxon>
        <taxon>asterids</taxon>
        <taxon>lamiids</taxon>
        <taxon>Lamiales</taxon>
        <taxon>Pedaliaceae</taxon>
        <taxon>Sesamum</taxon>
    </lineage>
</organism>
<evidence type="ECO:0000256" key="3">
    <source>
        <dbReference type="PROSITE-ProRule" id="PRU00176"/>
    </source>
</evidence>
<keyword evidence="2" id="KW-0539">Nucleus</keyword>
<dbReference type="Pfam" id="PF00076">
    <property type="entry name" value="RRM_1"/>
    <property type="match status" value="1"/>
</dbReference>
<protein>
    <submittedName>
        <fullName evidence="5">Heterogeneous nuclear ribonucleoprotein 1</fullName>
    </submittedName>
</protein>
<dbReference type="GO" id="GO:0003723">
    <property type="term" value="F:RNA binding"/>
    <property type="evidence" value="ECO:0007669"/>
    <property type="project" value="UniProtKB-UniRule"/>
</dbReference>
<gene>
    <name evidence="5" type="ORF">Sradi_4253900</name>
</gene>
<reference evidence="5" key="1">
    <citation type="submission" date="2020-06" db="EMBL/GenBank/DDBJ databases">
        <authorList>
            <person name="Li T."/>
            <person name="Hu X."/>
            <person name="Zhang T."/>
            <person name="Song X."/>
            <person name="Zhang H."/>
            <person name="Dai N."/>
            <person name="Sheng W."/>
            <person name="Hou X."/>
            <person name="Wei L."/>
        </authorList>
    </citation>
    <scope>NUCLEOTIDE SEQUENCE</scope>
    <source>
        <strain evidence="5">G02</strain>
        <tissue evidence="5">Leaf</tissue>
    </source>
</reference>
<feature type="domain" description="RRM" evidence="4">
    <location>
        <begin position="56"/>
        <end position="127"/>
    </location>
</feature>
<evidence type="ECO:0000256" key="2">
    <source>
        <dbReference type="ARBA" id="ARBA00023242"/>
    </source>
</evidence>
<name>A0AAW2P485_SESRA</name>
<dbReference type="GO" id="GO:0000785">
    <property type="term" value="C:chromatin"/>
    <property type="evidence" value="ECO:0007669"/>
    <property type="project" value="TreeGrafter"/>
</dbReference>
<comment type="subcellular location">
    <subcellularLocation>
        <location evidence="1">Nucleus</location>
    </subcellularLocation>
</comment>
<feature type="domain" description="RRM" evidence="4">
    <location>
        <begin position="1"/>
        <end position="45"/>
    </location>
</feature>
<dbReference type="InterPro" id="IPR012677">
    <property type="entry name" value="Nucleotide-bd_a/b_plait_sf"/>
</dbReference>
<sequence>MKDRKTGQPRGFGFVTYADPSVVDRVIEDTHIIHGKQVEIKRTIPRGANSKDFKTKEIFVGGIPTTVGEDEFRDFFSNFGEVKEQQIMRDHSSGRSRGFGFITFESEQSVDDLLANGNRLDFAGTQLPDFSWLRSRRQSLKSPISHLLHPGVKLILELHLVEDMVRLMGGYRVGGFGGSGFGSDSYRSGGAYGGRTSGYGGYGGGEFGAYGGYSAGSYGGLRADPSLGYSSRFGGGFGRGYDLGGDYGGPGDSYAGYGGGGAAGFGGGYGGGYDAGFGGGYGGGSGGSALYGSRGGYGGAGSGRYHPYGR</sequence>
<dbReference type="InterPro" id="IPR000504">
    <property type="entry name" value="RRM_dom"/>
</dbReference>
<evidence type="ECO:0000256" key="1">
    <source>
        <dbReference type="ARBA" id="ARBA00004123"/>
    </source>
</evidence>
<proteinExistence type="predicted"/>
<evidence type="ECO:0000259" key="4">
    <source>
        <dbReference type="PROSITE" id="PS50102"/>
    </source>
</evidence>
<keyword evidence="3" id="KW-0694">RNA-binding</keyword>
<dbReference type="PROSITE" id="PS50102">
    <property type="entry name" value="RRM"/>
    <property type="match status" value="2"/>
</dbReference>
<accession>A0AAW2P485</accession>
<keyword evidence="5" id="KW-0687">Ribonucleoprotein</keyword>
<dbReference type="GO" id="GO:0005654">
    <property type="term" value="C:nucleoplasm"/>
    <property type="evidence" value="ECO:0007669"/>
    <property type="project" value="TreeGrafter"/>
</dbReference>
<dbReference type="SUPFAM" id="SSF54928">
    <property type="entry name" value="RNA-binding domain, RBD"/>
    <property type="match status" value="1"/>
</dbReference>
<dbReference type="InterPro" id="IPR035979">
    <property type="entry name" value="RBD_domain_sf"/>
</dbReference>
<dbReference type="SMART" id="SM00360">
    <property type="entry name" value="RRM"/>
    <property type="match status" value="1"/>
</dbReference>
<dbReference type="EMBL" id="JACGWJ010000018">
    <property type="protein sequence ID" value="KAL0351047.1"/>
    <property type="molecule type" value="Genomic_DNA"/>
</dbReference>
<dbReference type="Gene3D" id="3.30.70.330">
    <property type="match status" value="2"/>
</dbReference>
<dbReference type="GO" id="GO:1990904">
    <property type="term" value="C:ribonucleoprotein complex"/>
    <property type="evidence" value="ECO:0007669"/>
    <property type="project" value="UniProtKB-KW"/>
</dbReference>
<comment type="caution">
    <text evidence="5">The sequence shown here is derived from an EMBL/GenBank/DDBJ whole genome shotgun (WGS) entry which is preliminary data.</text>
</comment>
<evidence type="ECO:0000313" key="5">
    <source>
        <dbReference type="EMBL" id="KAL0351047.1"/>
    </source>
</evidence>